<name>A0A443QKG8_9ACAR</name>
<dbReference type="GO" id="GO:0061630">
    <property type="term" value="F:ubiquitin protein ligase activity"/>
    <property type="evidence" value="ECO:0007669"/>
    <property type="project" value="TreeGrafter"/>
</dbReference>
<evidence type="ECO:0000256" key="3">
    <source>
        <dbReference type="ARBA" id="ARBA00022833"/>
    </source>
</evidence>
<dbReference type="InterPro" id="IPR013083">
    <property type="entry name" value="Znf_RING/FYVE/PHD"/>
</dbReference>
<dbReference type="InterPro" id="IPR011016">
    <property type="entry name" value="Znf_RING-CH"/>
</dbReference>
<organism evidence="6 7">
    <name type="scientific">Leptotrombidium deliense</name>
    <dbReference type="NCBI Taxonomy" id="299467"/>
    <lineage>
        <taxon>Eukaryota</taxon>
        <taxon>Metazoa</taxon>
        <taxon>Ecdysozoa</taxon>
        <taxon>Arthropoda</taxon>
        <taxon>Chelicerata</taxon>
        <taxon>Arachnida</taxon>
        <taxon>Acari</taxon>
        <taxon>Acariformes</taxon>
        <taxon>Trombidiformes</taxon>
        <taxon>Prostigmata</taxon>
        <taxon>Anystina</taxon>
        <taxon>Parasitengona</taxon>
        <taxon>Trombiculoidea</taxon>
        <taxon>Trombiculidae</taxon>
        <taxon>Leptotrombidium</taxon>
    </lineage>
</organism>
<sequence>MEDCAICLEFGEFQFCMLYYCHHVFHRHCLQRWSKDGITVTCPLCRALSVSIWVEVETEVFIEEPLYPPPNEVIYLE</sequence>
<keyword evidence="3" id="KW-0862">Zinc</keyword>
<proteinExistence type="predicted"/>
<evidence type="ECO:0000313" key="7">
    <source>
        <dbReference type="Proteomes" id="UP000288716"/>
    </source>
</evidence>
<dbReference type="VEuPathDB" id="VectorBase:LDEU014286"/>
<dbReference type="EMBL" id="NCKV01054673">
    <property type="protein sequence ID" value="RWS03508.1"/>
    <property type="molecule type" value="Genomic_DNA"/>
</dbReference>
<comment type="caution">
    <text evidence="6">The sequence shown here is derived from an EMBL/GenBank/DDBJ whole genome shotgun (WGS) entry which is preliminary data.</text>
</comment>
<evidence type="ECO:0000313" key="6">
    <source>
        <dbReference type="EMBL" id="RWS03508.1"/>
    </source>
</evidence>
<reference evidence="6 7" key="1">
    <citation type="journal article" date="2018" name="Gigascience">
        <title>Genomes of trombidid mites reveal novel predicted allergens and laterally-transferred genes associated with secondary metabolism.</title>
        <authorList>
            <person name="Dong X."/>
            <person name="Chaisiri K."/>
            <person name="Xia D."/>
            <person name="Armstrong S.D."/>
            <person name="Fang Y."/>
            <person name="Donnelly M.J."/>
            <person name="Kadowaki T."/>
            <person name="McGarry J.W."/>
            <person name="Darby A.C."/>
            <person name="Makepeace B.L."/>
        </authorList>
    </citation>
    <scope>NUCLEOTIDE SEQUENCE [LARGE SCALE GENOMIC DNA]</scope>
    <source>
        <strain evidence="6">UoL-UT</strain>
    </source>
</reference>
<dbReference type="OrthoDB" id="694186at2759"/>
<dbReference type="CDD" id="cd16448">
    <property type="entry name" value="RING-H2"/>
    <property type="match status" value="1"/>
</dbReference>
<dbReference type="PANTHER" id="PTHR45969:SF69">
    <property type="entry name" value="FINGER DOMAIN PROTEIN, PUTATIVE (AFU_ORTHOLOGUE AFUA_3G12190)-RELATED"/>
    <property type="match status" value="1"/>
</dbReference>
<keyword evidence="1" id="KW-0479">Metal-binding</keyword>
<dbReference type="Proteomes" id="UP000288716">
    <property type="component" value="Unassembled WGS sequence"/>
</dbReference>
<feature type="domain" description="RING-type" evidence="5">
    <location>
        <begin position="4"/>
        <end position="46"/>
    </location>
</feature>
<dbReference type="Gene3D" id="3.30.40.10">
    <property type="entry name" value="Zinc/RING finger domain, C3HC4 (zinc finger)"/>
    <property type="match status" value="1"/>
</dbReference>
<dbReference type="SMART" id="SM00184">
    <property type="entry name" value="RING"/>
    <property type="match status" value="1"/>
</dbReference>
<dbReference type="GO" id="GO:0016567">
    <property type="term" value="P:protein ubiquitination"/>
    <property type="evidence" value="ECO:0007669"/>
    <property type="project" value="TreeGrafter"/>
</dbReference>
<evidence type="ECO:0000256" key="1">
    <source>
        <dbReference type="ARBA" id="ARBA00022723"/>
    </source>
</evidence>
<dbReference type="InterPro" id="IPR001841">
    <property type="entry name" value="Znf_RING"/>
</dbReference>
<dbReference type="AlphaFoldDB" id="A0A443QKG8"/>
<evidence type="ECO:0000256" key="2">
    <source>
        <dbReference type="ARBA" id="ARBA00022771"/>
    </source>
</evidence>
<evidence type="ECO:0000256" key="4">
    <source>
        <dbReference type="PROSITE-ProRule" id="PRU00175"/>
    </source>
</evidence>
<dbReference type="Pfam" id="PF13639">
    <property type="entry name" value="zf-RING_2"/>
    <property type="match status" value="1"/>
</dbReference>
<dbReference type="SUPFAM" id="SSF57850">
    <property type="entry name" value="RING/U-box"/>
    <property type="match status" value="1"/>
</dbReference>
<dbReference type="PANTHER" id="PTHR45969">
    <property type="entry name" value="RING ZINC FINGER PROTEIN-RELATED"/>
    <property type="match status" value="1"/>
</dbReference>
<accession>A0A443QKG8</accession>
<keyword evidence="2 4" id="KW-0863">Zinc-finger</keyword>
<dbReference type="PROSITE" id="PS50089">
    <property type="entry name" value="ZF_RING_2"/>
    <property type="match status" value="1"/>
</dbReference>
<gene>
    <name evidence="6" type="ORF">B4U80_14757</name>
</gene>
<dbReference type="GO" id="GO:0008270">
    <property type="term" value="F:zinc ion binding"/>
    <property type="evidence" value="ECO:0007669"/>
    <property type="project" value="UniProtKB-KW"/>
</dbReference>
<keyword evidence="7" id="KW-1185">Reference proteome</keyword>
<evidence type="ECO:0000259" key="5">
    <source>
        <dbReference type="PROSITE" id="PS50089"/>
    </source>
</evidence>
<protein>
    <recommendedName>
        <fullName evidence="5">RING-type domain-containing protein</fullName>
    </recommendedName>
</protein>
<dbReference type="SMART" id="SM00744">
    <property type="entry name" value="RINGv"/>
    <property type="match status" value="1"/>
</dbReference>